<sequence>MSKTLHYIFDPLCGWCYGAGAVVAQVAALPQLQLKLWPCGMFSGAGSRAMDDDFAAYAWANDQRIEQLTGQHFSPRYRTQVLADRQQRFDSGPISLALTAVALTAPTQEVAALKAMQQARYIDGQDVTSLDQLAVILQGLGLAEAAQRLTAADAELLQAHAARTQQAQHWLQQLGARGVPTFLLEIDGRGQLLPSNLLFSQPEAWIEQLLAA</sequence>
<comment type="caution">
    <text evidence="2">The sequence shown here is derived from an EMBL/GenBank/DDBJ whole genome shotgun (WGS) entry which is preliminary data.</text>
</comment>
<proteinExistence type="predicted"/>
<gene>
    <name evidence="2" type="ORF">AX13_00550</name>
</gene>
<dbReference type="STRING" id="225991.MA05_09985"/>
<dbReference type="CDD" id="cd03025">
    <property type="entry name" value="DsbA_FrnE_like"/>
    <property type="match status" value="1"/>
</dbReference>
<dbReference type="Pfam" id="PF01323">
    <property type="entry name" value="DSBA"/>
    <property type="match status" value="1"/>
</dbReference>
<protein>
    <submittedName>
        <fullName evidence="2">Protein-disulfide isomerase</fullName>
    </submittedName>
</protein>
<keyword evidence="3" id="KW-1185">Reference proteome</keyword>
<dbReference type="GO" id="GO:0016853">
    <property type="term" value="F:isomerase activity"/>
    <property type="evidence" value="ECO:0007669"/>
    <property type="project" value="UniProtKB-KW"/>
</dbReference>
<dbReference type="AlphaFoldDB" id="A0A014MUR5"/>
<evidence type="ECO:0000259" key="1">
    <source>
        <dbReference type="Pfam" id="PF01323"/>
    </source>
</evidence>
<dbReference type="PATRIC" id="fig|1457173.3.peg.109"/>
<organism evidence="2 3">
    <name type="scientific">Comamonas aquatica DA1877</name>
    <dbReference type="NCBI Taxonomy" id="1457173"/>
    <lineage>
        <taxon>Bacteria</taxon>
        <taxon>Pseudomonadati</taxon>
        <taxon>Pseudomonadota</taxon>
        <taxon>Betaproteobacteria</taxon>
        <taxon>Burkholderiales</taxon>
        <taxon>Comamonadaceae</taxon>
        <taxon>Comamonas</taxon>
    </lineage>
</organism>
<evidence type="ECO:0000313" key="2">
    <source>
        <dbReference type="EMBL" id="EXU81779.1"/>
    </source>
</evidence>
<dbReference type="Gene3D" id="3.40.30.10">
    <property type="entry name" value="Glutaredoxin"/>
    <property type="match status" value="1"/>
</dbReference>
<evidence type="ECO:0000313" key="3">
    <source>
        <dbReference type="Proteomes" id="UP000020766"/>
    </source>
</evidence>
<reference evidence="2 3" key="1">
    <citation type="submission" date="2014-01" db="EMBL/GenBank/DDBJ databases">
        <title>Interspecies Systems Biology Uncovers Metabolites Affecting C. elegans Gene Expression and Life History Traits.</title>
        <authorList>
            <person name="Watson E."/>
            <person name="Macneil L.T."/>
            <person name="Ritter A.D."/>
            <person name="Yilmaz L.S."/>
            <person name="Rosebrock A.P."/>
            <person name="Caudy A.A."/>
            <person name="Walhout A.J."/>
        </authorList>
    </citation>
    <scope>NUCLEOTIDE SEQUENCE [LARGE SCALE GENOMIC DNA]</scope>
    <source>
        <strain evidence="2 3">DA1877</strain>
    </source>
</reference>
<dbReference type="InterPro" id="IPR001853">
    <property type="entry name" value="DSBA-like_thioredoxin_dom"/>
</dbReference>
<dbReference type="SUPFAM" id="SSF52833">
    <property type="entry name" value="Thioredoxin-like"/>
    <property type="match status" value="1"/>
</dbReference>
<keyword evidence="2" id="KW-0413">Isomerase</keyword>
<dbReference type="RefSeq" id="WP_043378146.1">
    <property type="nucleotide sequence ID" value="NZ_JBOK01000001.1"/>
</dbReference>
<feature type="domain" description="DSBA-like thioredoxin" evidence="1">
    <location>
        <begin position="8"/>
        <end position="189"/>
    </location>
</feature>
<accession>A0A014MUR5</accession>
<dbReference type="InterPro" id="IPR036249">
    <property type="entry name" value="Thioredoxin-like_sf"/>
</dbReference>
<name>A0A014MUR5_9BURK</name>
<dbReference type="EMBL" id="JBOK01000001">
    <property type="protein sequence ID" value="EXU81779.1"/>
    <property type="molecule type" value="Genomic_DNA"/>
</dbReference>
<dbReference type="Proteomes" id="UP000020766">
    <property type="component" value="Unassembled WGS sequence"/>
</dbReference>
<dbReference type="GO" id="GO:0016491">
    <property type="term" value="F:oxidoreductase activity"/>
    <property type="evidence" value="ECO:0007669"/>
    <property type="project" value="InterPro"/>
</dbReference>